<dbReference type="InterPro" id="IPR027417">
    <property type="entry name" value="P-loop_NTPase"/>
</dbReference>
<evidence type="ECO:0000313" key="7">
    <source>
        <dbReference type="Proteomes" id="UP000598467"/>
    </source>
</evidence>
<keyword evidence="2" id="KW-0813">Transport</keyword>
<evidence type="ECO:0000256" key="4">
    <source>
        <dbReference type="ARBA" id="ARBA00022840"/>
    </source>
</evidence>
<evidence type="ECO:0000313" key="6">
    <source>
        <dbReference type="EMBL" id="MBD1545383.1"/>
    </source>
</evidence>
<proteinExistence type="inferred from homology"/>
<reference evidence="6" key="1">
    <citation type="submission" date="2020-05" db="EMBL/GenBank/DDBJ databases">
        <title>Identification of trans-AT polyketide cluster in two marine bacteria, producers of a novel glutaramide-containing polyketide sesbanimide D and analogs.</title>
        <authorList>
            <person name="Kacar D."/>
            <person name="Rodriguez P."/>
            <person name="Canedo L."/>
            <person name="Gonzalez E."/>
            <person name="Galan B."/>
            <person name="De La Calle F."/>
            <person name="Garcia J.L."/>
        </authorList>
    </citation>
    <scope>NUCLEOTIDE SEQUENCE</scope>
    <source>
        <strain evidence="6">PHM038</strain>
    </source>
</reference>
<feature type="domain" description="ABC transporter" evidence="5">
    <location>
        <begin position="2"/>
        <end position="208"/>
    </location>
</feature>
<keyword evidence="4 6" id="KW-0067">ATP-binding</keyword>
<protein>
    <submittedName>
        <fullName evidence="6">ABC transporter ATP-binding protein</fullName>
    </submittedName>
</protein>
<evidence type="ECO:0000259" key="5">
    <source>
        <dbReference type="PROSITE" id="PS50893"/>
    </source>
</evidence>
<accession>A0A926NY31</accession>
<dbReference type="PROSITE" id="PS50893">
    <property type="entry name" value="ABC_TRANSPORTER_2"/>
    <property type="match status" value="1"/>
</dbReference>
<name>A0A926NY31_9HYPH</name>
<organism evidence="6 7">
    <name type="scientific">Roseibium aggregatum</name>
    <dbReference type="NCBI Taxonomy" id="187304"/>
    <lineage>
        <taxon>Bacteria</taxon>
        <taxon>Pseudomonadati</taxon>
        <taxon>Pseudomonadota</taxon>
        <taxon>Alphaproteobacteria</taxon>
        <taxon>Hyphomicrobiales</taxon>
        <taxon>Stappiaceae</taxon>
        <taxon>Roseibium</taxon>
    </lineage>
</organism>
<comment type="caution">
    <text evidence="6">The sequence shown here is derived from an EMBL/GenBank/DDBJ whole genome shotgun (WGS) entry which is preliminary data.</text>
</comment>
<dbReference type="GO" id="GO:0005524">
    <property type="term" value="F:ATP binding"/>
    <property type="evidence" value="ECO:0007669"/>
    <property type="project" value="UniProtKB-KW"/>
</dbReference>
<dbReference type="EMBL" id="JABFCZ010000004">
    <property type="protein sequence ID" value="MBD1545383.1"/>
    <property type="molecule type" value="Genomic_DNA"/>
</dbReference>
<dbReference type="AlphaFoldDB" id="A0A926NY31"/>
<dbReference type="RefSeq" id="WP_190290232.1">
    <property type="nucleotide sequence ID" value="NZ_JABFCZ010000004.1"/>
</dbReference>
<keyword evidence="3" id="KW-0547">Nucleotide-binding</keyword>
<dbReference type="PANTHER" id="PTHR42788:SF19">
    <property type="entry name" value="ALIPHATIC SULFONATES IMPORT ATP-BINDING PROTEIN SSUB 2"/>
    <property type="match status" value="1"/>
</dbReference>
<dbReference type="PANTHER" id="PTHR42788">
    <property type="entry name" value="TAURINE IMPORT ATP-BINDING PROTEIN-RELATED"/>
    <property type="match status" value="1"/>
</dbReference>
<sequence length="210" mass="23237">MIRVAIKSKFFGKSQILKDVAFMLKPGECVAILGKSGVGKSTLLRLVAGIDMEFEGTVQRPEAMAFVFQEPTLLPWRSALDNLLLVHPDLSEVQARESLRKVGLWDKADQFPGQLSLGQQRRLALARAFAGRPELLILDEPFVSLDEKTAAEMVALTRELMNEVAPATLFVTHEKEEARQLADRTLELAGTPATVVPNVVHPVFHRGEVK</sequence>
<evidence type="ECO:0000256" key="1">
    <source>
        <dbReference type="ARBA" id="ARBA00005417"/>
    </source>
</evidence>
<evidence type="ECO:0000256" key="2">
    <source>
        <dbReference type="ARBA" id="ARBA00022448"/>
    </source>
</evidence>
<dbReference type="SUPFAM" id="SSF52540">
    <property type="entry name" value="P-loop containing nucleoside triphosphate hydrolases"/>
    <property type="match status" value="1"/>
</dbReference>
<dbReference type="Pfam" id="PF00005">
    <property type="entry name" value="ABC_tran"/>
    <property type="match status" value="1"/>
</dbReference>
<dbReference type="PROSITE" id="PS00211">
    <property type="entry name" value="ABC_TRANSPORTER_1"/>
    <property type="match status" value="1"/>
</dbReference>
<dbReference type="Proteomes" id="UP000598467">
    <property type="component" value="Unassembled WGS sequence"/>
</dbReference>
<dbReference type="Gene3D" id="3.40.50.300">
    <property type="entry name" value="P-loop containing nucleotide triphosphate hydrolases"/>
    <property type="match status" value="1"/>
</dbReference>
<evidence type="ECO:0000256" key="3">
    <source>
        <dbReference type="ARBA" id="ARBA00022741"/>
    </source>
</evidence>
<dbReference type="InterPro" id="IPR003593">
    <property type="entry name" value="AAA+_ATPase"/>
</dbReference>
<gene>
    <name evidence="6" type="ORF">HK439_03865</name>
</gene>
<dbReference type="InterPro" id="IPR050166">
    <property type="entry name" value="ABC_transporter_ATP-bind"/>
</dbReference>
<dbReference type="InterPro" id="IPR003439">
    <property type="entry name" value="ABC_transporter-like_ATP-bd"/>
</dbReference>
<dbReference type="GO" id="GO:0016887">
    <property type="term" value="F:ATP hydrolysis activity"/>
    <property type="evidence" value="ECO:0007669"/>
    <property type="project" value="InterPro"/>
</dbReference>
<comment type="similarity">
    <text evidence="1">Belongs to the ABC transporter superfamily.</text>
</comment>
<dbReference type="InterPro" id="IPR017871">
    <property type="entry name" value="ABC_transporter-like_CS"/>
</dbReference>
<dbReference type="SMART" id="SM00382">
    <property type="entry name" value="AAA"/>
    <property type="match status" value="1"/>
</dbReference>